<dbReference type="SUPFAM" id="SSF56112">
    <property type="entry name" value="Protein kinase-like (PK-like)"/>
    <property type="match status" value="1"/>
</dbReference>
<dbReference type="AlphaFoldDB" id="A0A0G4J6S7"/>
<evidence type="ECO:0000256" key="8">
    <source>
        <dbReference type="ARBA" id="ARBA00048679"/>
    </source>
</evidence>
<dbReference type="GO" id="GO:0004674">
    <property type="term" value="F:protein serine/threonine kinase activity"/>
    <property type="evidence" value="ECO:0007669"/>
    <property type="project" value="UniProtKB-KW"/>
</dbReference>
<dbReference type="InterPro" id="IPR051131">
    <property type="entry name" value="NEK_Ser/Thr_kinase_NIMA"/>
</dbReference>
<dbReference type="EMBL" id="CDSF01000144">
    <property type="protein sequence ID" value="CEP03207.1"/>
    <property type="molecule type" value="Genomic_DNA"/>
</dbReference>
<organism evidence="13 15">
    <name type="scientific">Plasmodiophora brassicae</name>
    <name type="common">Clubroot disease agent</name>
    <dbReference type="NCBI Taxonomy" id="37360"/>
    <lineage>
        <taxon>Eukaryota</taxon>
        <taxon>Sar</taxon>
        <taxon>Rhizaria</taxon>
        <taxon>Endomyxa</taxon>
        <taxon>Phytomyxea</taxon>
        <taxon>Plasmodiophorida</taxon>
        <taxon>Plasmodiophoridae</taxon>
        <taxon>Plasmodiophora</taxon>
    </lineage>
</organism>
<keyword evidence="14" id="KW-0496">Mitochondrion</keyword>
<sequence length="489" mass="54407">MSLEDYELGEQIGKGSYGIVYRARRLGDGRQVVIKQMPMRGQAQARAEARVIADLTHPGIVTYFDAFEVDKSQTLCLVMEYCDGGDLAALIRSHVRSSASRRRPGLPESTVLDFLAQMALALQYMHSLNVMHRDLKSPNVFLQDGRRRLKLGDFGVATSLNSSMDFAETCIGTPFYMSPELFTNTPYNFKSDIWALGCIVYEMLTGTHAFQADSISDLTDRVVKGRYVAPRVGSPNLLQLLKRMLSVDPNRRPTAAHILQSPLLQRPLRCVVDRYVAESEKSVRPDEMANLYTQLESLGLRDVLDSARGATSPERPLGEMERAEPGGAGHCQVLDIESVEEDEVLVVPEPLVQSSAPDVHVDEDGIEHQRDSDVVSDDGQRHHDISEAGWVWTDRIQSDDDDDDLGEILPSNLELRKALLTSRCHDRIGEAKFGIVYEMLKSAPPESRPGTYSPGDDPSLADAVKQLVGNDWISLVDAIEQILWIETIQ</sequence>
<keyword evidence="3" id="KW-0808">Transferase</keyword>
<dbReference type="Gene3D" id="1.10.510.10">
    <property type="entry name" value="Transferase(Phosphotransferase) domain 1"/>
    <property type="match status" value="1"/>
</dbReference>
<evidence type="ECO:0000313" key="13">
    <source>
        <dbReference type="EMBL" id="CEP03207.1"/>
    </source>
</evidence>
<keyword evidence="2 10" id="KW-0723">Serine/threonine-protein kinase</keyword>
<evidence type="ECO:0000256" key="1">
    <source>
        <dbReference type="ARBA" id="ARBA00012513"/>
    </source>
</evidence>
<dbReference type="PANTHER" id="PTHR44899">
    <property type="entry name" value="CAMK FAMILY PROTEIN KINASE"/>
    <property type="match status" value="1"/>
</dbReference>
<dbReference type="STRING" id="37360.A0A0G4J6S7"/>
<comment type="catalytic activity">
    <reaction evidence="8">
        <text>L-seryl-[protein] + ATP = O-phospho-L-seryl-[protein] + ADP + H(+)</text>
        <dbReference type="Rhea" id="RHEA:17989"/>
        <dbReference type="Rhea" id="RHEA-COMP:9863"/>
        <dbReference type="Rhea" id="RHEA-COMP:11604"/>
        <dbReference type="ChEBI" id="CHEBI:15378"/>
        <dbReference type="ChEBI" id="CHEBI:29999"/>
        <dbReference type="ChEBI" id="CHEBI:30616"/>
        <dbReference type="ChEBI" id="CHEBI:83421"/>
        <dbReference type="ChEBI" id="CHEBI:456216"/>
        <dbReference type="EC" id="2.7.11.1"/>
    </reaction>
</comment>
<evidence type="ECO:0000313" key="16">
    <source>
        <dbReference type="Proteomes" id="UP000290189"/>
    </source>
</evidence>
<feature type="domain" description="Protein kinase" evidence="12">
    <location>
        <begin position="6"/>
        <end position="264"/>
    </location>
</feature>
<protein>
    <recommendedName>
        <fullName evidence="1">non-specific serine/threonine protein kinase</fullName>
        <ecNumber evidence="1">2.7.11.1</ecNumber>
    </recommendedName>
</protein>
<dbReference type="EC" id="2.7.11.1" evidence="1"/>
<dbReference type="InterPro" id="IPR017441">
    <property type="entry name" value="Protein_kinase_ATP_BS"/>
</dbReference>
<feature type="binding site" evidence="9">
    <location>
        <position position="35"/>
    </location>
    <ligand>
        <name>ATP</name>
        <dbReference type="ChEBI" id="CHEBI:30616"/>
    </ligand>
</feature>
<dbReference type="InterPro" id="IPR000719">
    <property type="entry name" value="Prot_kinase_dom"/>
</dbReference>
<dbReference type="PROSITE" id="PS50011">
    <property type="entry name" value="PROTEIN_KINASE_DOM"/>
    <property type="match status" value="1"/>
</dbReference>
<dbReference type="InterPro" id="IPR011009">
    <property type="entry name" value="Kinase-like_dom_sf"/>
</dbReference>
<accession>A0A0G4J6S7</accession>
<dbReference type="InterPro" id="IPR008271">
    <property type="entry name" value="Ser/Thr_kinase_AS"/>
</dbReference>
<dbReference type="FunFam" id="1.10.510.10:FF:000571">
    <property type="entry name" value="Maternal embryonic leucine zipper kinase"/>
    <property type="match status" value="1"/>
</dbReference>
<evidence type="ECO:0000313" key="15">
    <source>
        <dbReference type="Proteomes" id="UP000039324"/>
    </source>
</evidence>
<dbReference type="CDD" id="cd08215">
    <property type="entry name" value="STKc_Nek"/>
    <property type="match status" value="1"/>
</dbReference>
<evidence type="ECO:0000256" key="10">
    <source>
        <dbReference type="RuleBase" id="RU000304"/>
    </source>
</evidence>
<evidence type="ECO:0000256" key="2">
    <source>
        <dbReference type="ARBA" id="ARBA00022527"/>
    </source>
</evidence>
<dbReference type="Pfam" id="PF00069">
    <property type="entry name" value="Pkinase"/>
    <property type="match status" value="1"/>
</dbReference>
<dbReference type="PROSITE" id="PS00108">
    <property type="entry name" value="PROTEIN_KINASE_ST"/>
    <property type="match status" value="1"/>
</dbReference>
<keyword evidence="5" id="KW-0418">Kinase</keyword>
<evidence type="ECO:0000256" key="11">
    <source>
        <dbReference type="SAM" id="MobiDB-lite"/>
    </source>
</evidence>
<reference evidence="13 15" key="1">
    <citation type="submission" date="2015-02" db="EMBL/GenBank/DDBJ databases">
        <authorList>
            <person name="Chooi Y.-H."/>
        </authorList>
    </citation>
    <scope>NUCLEOTIDE SEQUENCE [LARGE SCALE GENOMIC DNA]</scope>
    <source>
        <strain evidence="13">E3</strain>
    </source>
</reference>
<dbReference type="Proteomes" id="UP000290189">
    <property type="component" value="Unassembled WGS sequence"/>
</dbReference>
<feature type="region of interest" description="Disordered" evidence="11">
    <location>
        <begin position="304"/>
        <end position="327"/>
    </location>
</feature>
<gene>
    <name evidence="13" type="ORF">PBRA_002967</name>
    <name evidence="14" type="ORF">PLBR_LOCUS2664</name>
</gene>
<geneLocation type="mitochondrion" evidence="14"/>
<dbReference type="SMART" id="SM00220">
    <property type="entry name" value="S_TKc"/>
    <property type="match status" value="1"/>
</dbReference>
<keyword evidence="6 9" id="KW-0067">ATP-binding</keyword>
<evidence type="ECO:0000256" key="6">
    <source>
        <dbReference type="ARBA" id="ARBA00022840"/>
    </source>
</evidence>
<comment type="catalytic activity">
    <reaction evidence="7">
        <text>L-threonyl-[protein] + ATP = O-phospho-L-threonyl-[protein] + ADP + H(+)</text>
        <dbReference type="Rhea" id="RHEA:46608"/>
        <dbReference type="Rhea" id="RHEA-COMP:11060"/>
        <dbReference type="Rhea" id="RHEA-COMP:11605"/>
        <dbReference type="ChEBI" id="CHEBI:15378"/>
        <dbReference type="ChEBI" id="CHEBI:30013"/>
        <dbReference type="ChEBI" id="CHEBI:30616"/>
        <dbReference type="ChEBI" id="CHEBI:61977"/>
        <dbReference type="ChEBI" id="CHEBI:456216"/>
        <dbReference type="EC" id="2.7.11.1"/>
    </reaction>
</comment>
<dbReference type="EMBL" id="OVEO01000004">
    <property type="protein sequence ID" value="SPQ95449.1"/>
    <property type="molecule type" value="Genomic_DNA"/>
</dbReference>
<evidence type="ECO:0000256" key="7">
    <source>
        <dbReference type="ARBA" id="ARBA00047899"/>
    </source>
</evidence>
<dbReference type="PROSITE" id="PS00107">
    <property type="entry name" value="PROTEIN_KINASE_ATP"/>
    <property type="match status" value="1"/>
</dbReference>
<evidence type="ECO:0000259" key="12">
    <source>
        <dbReference type="PROSITE" id="PS50011"/>
    </source>
</evidence>
<keyword evidence="4 9" id="KW-0547">Nucleotide-binding</keyword>
<evidence type="ECO:0000256" key="9">
    <source>
        <dbReference type="PROSITE-ProRule" id="PRU10141"/>
    </source>
</evidence>
<proteinExistence type="inferred from homology"/>
<evidence type="ECO:0000256" key="3">
    <source>
        <dbReference type="ARBA" id="ARBA00022679"/>
    </source>
</evidence>
<evidence type="ECO:0000256" key="4">
    <source>
        <dbReference type="ARBA" id="ARBA00022741"/>
    </source>
</evidence>
<dbReference type="GO" id="GO:0005524">
    <property type="term" value="F:ATP binding"/>
    <property type="evidence" value="ECO:0007669"/>
    <property type="project" value="UniProtKB-UniRule"/>
</dbReference>
<evidence type="ECO:0000313" key="14">
    <source>
        <dbReference type="EMBL" id="SPQ95449.1"/>
    </source>
</evidence>
<keyword evidence="15" id="KW-1185">Reference proteome</keyword>
<comment type="similarity">
    <text evidence="10">Belongs to the protein kinase superfamily.</text>
</comment>
<dbReference type="Proteomes" id="UP000039324">
    <property type="component" value="Unassembled WGS sequence"/>
</dbReference>
<evidence type="ECO:0000256" key="5">
    <source>
        <dbReference type="ARBA" id="ARBA00022777"/>
    </source>
</evidence>
<reference evidence="14 16" key="2">
    <citation type="submission" date="2018-03" db="EMBL/GenBank/DDBJ databases">
        <authorList>
            <person name="Fogelqvist J."/>
        </authorList>
    </citation>
    <scope>NUCLEOTIDE SEQUENCE [LARGE SCALE GENOMIC DNA]</scope>
</reference>
<name>A0A0G4J6S7_PLABS</name>
<dbReference type="OrthoDB" id="248923at2759"/>